<comment type="caution">
    <text evidence="13">The sequence shown here is derived from an EMBL/GenBank/DDBJ whole genome shotgun (WGS) entry which is preliminary data.</text>
</comment>
<dbReference type="NCBIfam" id="TIGR03800">
    <property type="entry name" value="PLP_synth_Pdx2"/>
    <property type="match status" value="1"/>
</dbReference>
<dbReference type="GO" id="GO:0042823">
    <property type="term" value="P:pyridoxal phosphate biosynthetic process"/>
    <property type="evidence" value="ECO:0007669"/>
    <property type="project" value="UniProtKB-UniRule"/>
</dbReference>
<keyword evidence="5 10" id="KW-0456">Lyase</keyword>
<dbReference type="InterPro" id="IPR029062">
    <property type="entry name" value="Class_I_gatase-like"/>
</dbReference>
<dbReference type="HAMAP" id="MF_01615">
    <property type="entry name" value="PdxT"/>
    <property type="match status" value="1"/>
</dbReference>
<evidence type="ECO:0000256" key="9">
    <source>
        <dbReference type="ARBA" id="ARBA00064749"/>
    </source>
</evidence>
<comment type="pathway">
    <text evidence="10">Cofactor biosynthesis; pyridoxal 5'-phosphate biosynthesis.</text>
</comment>
<keyword evidence="14" id="KW-1185">Reference proteome</keyword>
<evidence type="ECO:0000313" key="14">
    <source>
        <dbReference type="Proteomes" id="UP000224915"/>
    </source>
</evidence>
<dbReference type="GO" id="GO:0006543">
    <property type="term" value="P:L-glutamine catabolic process"/>
    <property type="evidence" value="ECO:0007669"/>
    <property type="project" value="UniProtKB-UniRule"/>
</dbReference>
<comment type="subunit">
    <text evidence="9 10">In the presence of PdxS, forms a dodecamer of heterodimers. Only shows activity in the heterodimer.</text>
</comment>
<dbReference type="Proteomes" id="UP000224915">
    <property type="component" value="Unassembled WGS sequence"/>
</dbReference>
<evidence type="ECO:0000256" key="2">
    <source>
        <dbReference type="ARBA" id="ARBA00022801"/>
    </source>
</evidence>
<dbReference type="InterPro" id="IPR021196">
    <property type="entry name" value="PdxT/SNO_CS"/>
</dbReference>
<evidence type="ECO:0000313" key="13">
    <source>
        <dbReference type="EMBL" id="PFG19607.1"/>
    </source>
</evidence>
<name>A0A2A9CYU7_9MICO</name>
<dbReference type="SUPFAM" id="SSF52317">
    <property type="entry name" value="Class I glutamine amidotransferase-like"/>
    <property type="match status" value="1"/>
</dbReference>
<organism evidence="13 14">
    <name type="scientific">Serinibacter salmoneus</name>
    <dbReference type="NCBI Taxonomy" id="556530"/>
    <lineage>
        <taxon>Bacteria</taxon>
        <taxon>Bacillati</taxon>
        <taxon>Actinomycetota</taxon>
        <taxon>Actinomycetes</taxon>
        <taxon>Micrococcales</taxon>
        <taxon>Beutenbergiaceae</taxon>
        <taxon>Serinibacter</taxon>
    </lineage>
</organism>
<dbReference type="FunFam" id="3.40.50.880:FF:000010">
    <property type="entry name" value="uncharacterized protein LOC100176842 isoform X2"/>
    <property type="match status" value="1"/>
</dbReference>
<evidence type="ECO:0000256" key="1">
    <source>
        <dbReference type="ARBA" id="ARBA00008345"/>
    </source>
</evidence>
<dbReference type="InterPro" id="IPR002161">
    <property type="entry name" value="PdxT/SNO"/>
</dbReference>
<feature type="binding site" evidence="10 12">
    <location>
        <begin position="141"/>
        <end position="142"/>
    </location>
    <ligand>
        <name>L-glutamine</name>
        <dbReference type="ChEBI" id="CHEBI:58359"/>
    </ligand>
</feature>
<keyword evidence="4 10" id="KW-0315">Glutamine amidotransferase</keyword>
<feature type="active site" description="Nucleophile" evidence="10 11">
    <location>
        <position position="81"/>
    </location>
</feature>
<dbReference type="GO" id="GO:0004359">
    <property type="term" value="F:glutaminase activity"/>
    <property type="evidence" value="ECO:0007669"/>
    <property type="project" value="UniProtKB-UniRule"/>
</dbReference>
<dbReference type="PROSITE" id="PS51130">
    <property type="entry name" value="PDXT_SNO_2"/>
    <property type="match status" value="1"/>
</dbReference>
<dbReference type="AlphaFoldDB" id="A0A2A9CYU7"/>
<comment type="catalytic activity">
    <reaction evidence="7 10">
        <text>L-glutamine + H2O = L-glutamate + NH4(+)</text>
        <dbReference type="Rhea" id="RHEA:15889"/>
        <dbReference type="ChEBI" id="CHEBI:15377"/>
        <dbReference type="ChEBI" id="CHEBI:28938"/>
        <dbReference type="ChEBI" id="CHEBI:29985"/>
        <dbReference type="ChEBI" id="CHEBI:58359"/>
        <dbReference type="EC" id="3.5.1.2"/>
    </reaction>
</comment>
<dbReference type="PANTHER" id="PTHR31559:SF0">
    <property type="entry name" value="PYRIDOXAL 5'-PHOSPHATE SYNTHASE SUBUNIT SNO1-RELATED"/>
    <property type="match status" value="1"/>
</dbReference>
<feature type="active site" description="Charge relay system" evidence="10 11">
    <location>
        <position position="183"/>
    </location>
</feature>
<evidence type="ECO:0000256" key="12">
    <source>
        <dbReference type="PIRSR" id="PIRSR005639-2"/>
    </source>
</evidence>
<dbReference type="UniPathway" id="UPA00245"/>
<dbReference type="CDD" id="cd01749">
    <property type="entry name" value="GATase1_PB"/>
    <property type="match status" value="1"/>
</dbReference>
<dbReference type="OrthoDB" id="9810320at2"/>
<evidence type="ECO:0000256" key="6">
    <source>
        <dbReference type="ARBA" id="ARBA00047992"/>
    </source>
</evidence>
<sequence>MTGRTIGVLALQGDVAEHVRAVEALGETAVPVRRERELARIDGLILPGGESSTIEKLLRRLELFAPLRDALRGGLPAYGSCAGMILLAEEIQDAITGQTGLGGIPMTVRRNAFGRQVDSFEADLVAPALTGDPAPIRAVFIRAPWVERVGEGVEVLARLPDGGPAAGRIVAIRAGVLMATSFHPEVSGDLRVHREFARLVRGVG</sequence>
<comment type="similarity">
    <text evidence="1 10">Belongs to the glutaminase PdxT/SNO family.</text>
</comment>
<comment type="catalytic activity">
    <reaction evidence="6 10">
        <text>aldehydo-D-ribose 5-phosphate + D-glyceraldehyde 3-phosphate + L-glutamine = pyridoxal 5'-phosphate + L-glutamate + phosphate + 3 H2O + H(+)</text>
        <dbReference type="Rhea" id="RHEA:31507"/>
        <dbReference type="ChEBI" id="CHEBI:15377"/>
        <dbReference type="ChEBI" id="CHEBI:15378"/>
        <dbReference type="ChEBI" id="CHEBI:29985"/>
        <dbReference type="ChEBI" id="CHEBI:43474"/>
        <dbReference type="ChEBI" id="CHEBI:58273"/>
        <dbReference type="ChEBI" id="CHEBI:58359"/>
        <dbReference type="ChEBI" id="CHEBI:59776"/>
        <dbReference type="ChEBI" id="CHEBI:597326"/>
        <dbReference type="EC" id="4.3.3.6"/>
    </reaction>
</comment>
<dbReference type="Pfam" id="PF01174">
    <property type="entry name" value="SNO"/>
    <property type="match status" value="1"/>
</dbReference>
<dbReference type="PROSITE" id="PS51273">
    <property type="entry name" value="GATASE_TYPE_1"/>
    <property type="match status" value="1"/>
</dbReference>
<feature type="binding site" evidence="10 12">
    <location>
        <position position="110"/>
    </location>
    <ligand>
        <name>L-glutamine</name>
        <dbReference type="ChEBI" id="CHEBI:58359"/>
    </ligand>
</feature>
<accession>A0A2A9CYU7</accession>
<dbReference type="PROSITE" id="PS01236">
    <property type="entry name" value="PDXT_SNO_1"/>
    <property type="match status" value="1"/>
</dbReference>
<dbReference type="RefSeq" id="WP_098468700.1">
    <property type="nucleotide sequence ID" value="NZ_PDJD01000001.1"/>
</dbReference>
<dbReference type="GO" id="GO:0008614">
    <property type="term" value="P:pyridoxine metabolic process"/>
    <property type="evidence" value="ECO:0007669"/>
    <property type="project" value="TreeGrafter"/>
</dbReference>
<evidence type="ECO:0000256" key="10">
    <source>
        <dbReference type="HAMAP-Rule" id="MF_01615"/>
    </source>
</evidence>
<dbReference type="EC" id="4.3.3.6" evidence="10"/>
<evidence type="ECO:0000256" key="3">
    <source>
        <dbReference type="ARBA" id="ARBA00022898"/>
    </source>
</evidence>
<dbReference type="GO" id="GO:0036381">
    <property type="term" value="F:pyridoxal 5'-phosphate synthase (glutamine hydrolysing) activity"/>
    <property type="evidence" value="ECO:0007669"/>
    <property type="project" value="UniProtKB-UniRule"/>
</dbReference>
<proteinExistence type="inferred from homology"/>
<dbReference type="PIRSF" id="PIRSF005639">
    <property type="entry name" value="Glut_amidoT_SNO"/>
    <property type="match status" value="1"/>
</dbReference>
<keyword evidence="3 10" id="KW-0663">Pyridoxal phosphate</keyword>
<reference evidence="13 14" key="1">
    <citation type="submission" date="2017-10" db="EMBL/GenBank/DDBJ databases">
        <title>Sequencing the genomes of 1000 actinobacteria strains.</title>
        <authorList>
            <person name="Klenk H.-P."/>
        </authorList>
    </citation>
    <scope>NUCLEOTIDE SEQUENCE [LARGE SCALE GENOMIC DNA]</scope>
    <source>
        <strain evidence="13 14">DSM 21801</strain>
    </source>
</reference>
<evidence type="ECO:0000256" key="8">
    <source>
        <dbReference type="ARBA" id="ARBA00054599"/>
    </source>
</evidence>
<feature type="binding site" evidence="10 12">
    <location>
        <begin position="49"/>
        <end position="51"/>
    </location>
    <ligand>
        <name>L-glutamine</name>
        <dbReference type="ChEBI" id="CHEBI:58359"/>
    </ligand>
</feature>
<dbReference type="GO" id="GO:0005829">
    <property type="term" value="C:cytosol"/>
    <property type="evidence" value="ECO:0007669"/>
    <property type="project" value="TreeGrafter"/>
</dbReference>
<evidence type="ECO:0000256" key="7">
    <source>
        <dbReference type="ARBA" id="ARBA00049534"/>
    </source>
</evidence>
<evidence type="ECO:0000256" key="4">
    <source>
        <dbReference type="ARBA" id="ARBA00022962"/>
    </source>
</evidence>
<evidence type="ECO:0000256" key="5">
    <source>
        <dbReference type="ARBA" id="ARBA00023239"/>
    </source>
</evidence>
<feature type="active site" description="Charge relay system" evidence="10 11">
    <location>
        <position position="185"/>
    </location>
</feature>
<keyword evidence="2 10" id="KW-0378">Hydrolase</keyword>
<dbReference type="GO" id="GO:1903600">
    <property type="term" value="C:glutaminase complex"/>
    <property type="evidence" value="ECO:0007669"/>
    <property type="project" value="TreeGrafter"/>
</dbReference>
<comment type="function">
    <text evidence="8 10">Catalyzes the hydrolysis of glutamine to glutamate and ammonia as part of the biosynthesis of pyridoxal 5'-phosphate. The resulting ammonia molecule is channeled to the active site of PdxS.</text>
</comment>
<dbReference type="PANTHER" id="PTHR31559">
    <property type="entry name" value="PYRIDOXAL 5'-PHOSPHATE SYNTHASE SUBUNIT SNO"/>
    <property type="match status" value="1"/>
</dbReference>
<gene>
    <name evidence="10" type="primary">pdxT</name>
    <name evidence="13" type="ORF">ATL40_1175</name>
</gene>
<protein>
    <recommendedName>
        <fullName evidence="10">Pyridoxal 5'-phosphate synthase subunit PdxT</fullName>
        <ecNumber evidence="10">4.3.3.6</ecNumber>
    </recommendedName>
    <alternativeName>
        <fullName evidence="10">Pdx2</fullName>
    </alternativeName>
    <alternativeName>
        <fullName evidence="10">Pyridoxal 5'-phosphate synthase glutaminase subunit</fullName>
        <ecNumber evidence="10">3.5.1.2</ecNumber>
    </alternativeName>
</protein>
<dbReference type="Gene3D" id="3.40.50.880">
    <property type="match status" value="1"/>
</dbReference>
<evidence type="ECO:0000256" key="11">
    <source>
        <dbReference type="PIRSR" id="PIRSR005639-1"/>
    </source>
</evidence>
<dbReference type="EMBL" id="PDJD01000001">
    <property type="protein sequence ID" value="PFG19607.1"/>
    <property type="molecule type" value="Genomic_DNA"/>
</dbReference>
<dbReference type="EC" id="3.5.1.2" evidence="10"/>